<keyword evidence="3" id="KW-1185">Reference proteome</keyword>
<reference evidence="2 3" key="1">
    <citation type="submission" date="2018-03" db="EMBL/GenBank/DDBJ databases">
        <title>Genomic Encyclopedia of Archaeal and Bacterial Type Strains, Phase II (KMG-II): from individual species to whole genera.</title>
        <authorList>
            <person name="Goeker M."/>
        </authorList>
    </citation>
    <scope>NUCLEOTIDE SEQUENCE [LARGE SCALE GENOMIC DNA]</scope>
    <source>
        <strain evidence="2 3">DSM 45348</strain>
    </source>
</reference>
<dbReference type="EMBL" id="PVZG01000004">
    <property type="protein sequence ID" value="PRY30668.1"/>
    <property type="molecule type" value="Genomic_DNA"/>
</dbReference>
<dbReference type="OrthoDB" id="7584480at2"/>
<proteinExistence type="predicted"/>
<gene>
    <name evidence="2" type="ORF">CLV70_104220</name>
</gene>
<dbReference type="Gene3D" id="3.90.820.10">
    <property type="entry name" value="Structural Genomics, Unknown Function 30-nov-00 1gh9 Mol_id"/>
    <property type="match status" value="1"/>
</dbReference>
<dbReference type="AlphaFoldDB" id="A0A2T0SB71"/>
<feature type="domain" description="MbtH-like" evidence="1">
    <location>
        <begin position="1"/>
        <end position="51"/>
    </location>
</feature>
<dbReference type="InterPro" id="IPR037407">
    <property type="entry name" value="MLP_fam"/>
</dbReference>
<dbReference type="PANTHER" id="PTHR38444:SF1">
    <property type="entry name" value="ENTEROBACTIN BIOSYNTHESIS PROTEIN YBDZ"/>
    <property type="match status" value="1"/>
</dbReference>
<comment type="caution">
    <text evidence="2">The sequence shown here is derived from an EMBL/GenBank/DDBJ whole genome shotgun (WGS) entry which is preliminary data.</text>
</comment>
<evidence type="ECO:0000313" key="3">
    <source>
        <dbReference type="Proteomes" id="UP000239209"/>
    </source>
</evidence>
<evidence type="ECO:0000313" key="2">
    <source>
        <dbReference type="EMBL" id="PRY30668.1"/>
    </source>
</evidence>
<dbReference type="Proteomes" id="UP000239209">
    <property type="component" value="Unassembled WGS sequence"/>
</dbReference>
<dbReference type="InterPro" id="IPR038020">
    <property type="entry name" value="MbtH-like_sf"/>
</dbReference>
<dbReference type="InterPro" id="IPR005153">
    <property type="entry name" value="MbtH-like_dom"/>
</dbReference>
<dbReference type="PANTHER" id="PTHR38444">
    <property type="entry name" value="ENTEROBACTIN BIOSYNTHESIS PROTEIN YBDZ"/>
    <property type="match status" value="1"/>
</dbReference>
<dbReference type="Pfam" id="PF03621">
    <property type="entry name" value="MbtH"/>
    <property type="match status" value="1"/>
</dbReference>
<sequence length="65" mass="7511">MFEDDDDREYRVVRNDEEQYSIWPVTHDLPPGWQEAGPRGDKAACLRHIGEVWTDLRPLSARSGA</sequence>
<dbReference type="GO" id="GO:0005829">
    <property type="term" value="C:cytosol"/>
    <property type="evidence" value="ECO:0007669"/>
    <property type="project" value="TreeGrafter"/>
</dbReference>
<evidence type="ECO:0000259" key="1">
    <source>
        <dbReference type="SMART" id="SM00923"/>
    </source>
</evidence>
<organism evidence="2 3">
    <name type="scientific">Pseudosporangium ferrugineum</name>
    <dbReference type="NCBI Taxonomy" id="439699"/>
    <lineage>
        <taxon>Bacteria</taxon>
        <taxon>Bacillati</taxon>
        <taxon>Actinomycetota</taxon>
        <taxon>Actinomycetes</taxon>
        <taxon>Micromonosporales</taxon>
        <taxon>Micromonosporaceae</taxon>
        <taxon>Pseudosporangium</taxon>
    </lineage>
</organism>
<name>A0A2T0SB71_9ACTN</name>
<dbReference type="RefSeq" id="WP_106126283.1">
    <property type="nucleotide sequence ID" value="NZ_PVZG01000004.1"/>
</dbReference>
<dbReference type="SMART" id="SM00923">
    <property type="entry name" value="MbtH"/>
    <property type="match status" value="1"/>
</dbReference>
<dbReference type="SUPFAM" id="SSF160582">
    <property type="entry name" value="MbtH-like"/>
    <property type="match status" value="1"/>
</dbReference>
<protein>
    <submittedName>
        <fullName evidence="2">MbtH protein</fullName>
    </submittedName>
</protein>
<accession>A0A2T0SB71</accession>
<dbReference type="GO" id="GO:0019290">
    <property type="term" value="P:siderophore biosynthetic process"/>
    <property type="evidence" value="ECO:0007669"/>
    <property type="project" value="TreeGrafter"/>
</dbReference>